<gene>
    <name evidence="11" type="ORF">DFJ68_2885</name>
</gene>
<dbReference type="Gene3D" id="3.40.50.300">
    <property type="entry name" value="P-loop containing nucleotide triphosphate hydrolases"/>
    <property type="match status" value="2"/>
</dbReference>
<dbReference type="Pfam" id="PF13361">
    <property type="entry name" value="UvrD_C"/>
    <property type="match status" value="1"/>
</dbReference>
<dbReference type="GO" id="GO:0003677">
    <property type="term" value="F:DNA binding"/>
    <property type="evidence" value="ECO:0007669"/>
    <property type="project" value="InterPro"/>
</dbReference>
<dbReference type="AlphaFoldDB" id="A0A495Y1Z8"/>
<dbReference type="Proteomes" id="UP000278440">
    <property type="component" value="Unassembled WGS sequence"/>
</dbReference>
<dbReference type="InterPro" id="IPR014017">
    <property type="entry name" value="DNA_helicase_UvrD-like_C"/>
</dbReference>
<reference evidence="11 12" key="1">
    <citation type="submission" date="2018-10" db="EMBL/GenBank/DDBJ databases">
        <title>Sequencing the genomes of 1000 actinobacteria strains.</title>
        <authorList>
            <person name="Klenk H.-P."/>
        </authorList>
    </citation>
    <scope>NUCLEOTIDE SEQUENCE [LARGE SCALE GENOMIC DNA]</scope>
    <source>
        <strain evidence="11 12">DSM 44267</strain>
    </source>
</reference>
<dbReference type="EMBL" id="RBXT01000001">
    <property type="protein sequence ID" value="RKT79415.1"/>
    <property type="molecule type" value="Genomic_DNA"/>
</dbReference>
<dbReference type="PANTHER" id="PTHR11070:SF45">
    <property type="entry name" value="DNA 3'-5' HELICASE"/>
    <property type="match status" value="1"/>
</dbReference>
<comment type="catalytic activity">
    <reaction evidence="8">
        <text>ATP + H2O = ADP + phosphate + H(+)</text>
        <dbReference type="Rhea" id="RHEA:13065"/>
        <dbReference type="ChEBI" id="CHEBI:15377"/>
        <dbReference type="ChEBI" id="CHEBI:15378"/>
        <dbReference type="ChEBI" id="CHEBI:30616"/>
        <dbReference type="ChEBI" id="CHEBI:43474"/>
        <dbReference type="ChEBI" id="CHEBI:456216"/>
        <dbReference type="EC" id="5.6.2.4"/>
    </reaction>
</comment>
<dbReference type="InterPro" id="IPR000212">
    <property type="entry name" value="DNA_helicase_UvrD/REP"/>
</dbReference>
<evidence type="ECO:0000256" key="8">
    <source>
        <dbReference type="ARBA" id="ARBA00048988"/>
    </source>
</evidence>
<dbReference type="GO" id="GO:0043138">
    <property type="term" value="F:3'-5' DNA helicase activity"/>
    <property type="evidence" value="ECO:0007669"/>
    <property type="project" value="UniProtKB-EC"/>
</dbReference>
<dbReference type="InterPro" id="IPR027417">
    <property type="entry name" value="P-loop_NTPase"/>
</dbReference>
<accession>A0A495Y1Z8</accession>
<comment type="caution">
    <text evidence="11">The sequence shown here is derived from an EMBL/GenBank/DDBJ whole genome shotgun (WGS) entry which is preliminary data.</text>
</comment>
<dbReference type="EC" id="5.6.2.4" evidence="7"/>
<dbReference type="Pfam" id="PF00580">
    <property type="entry name" value="UvrD-helicase"/>
    <property type="match status" value="1"/>
</dbReference>
<sequence>MSVIITKLVSKLEPGLKKKAFAFLEKLSEDPSLPGLHIEPINNSADPRVRTGRVDQGYRAVLFKLTTPDSVDYVLHGIWPHDDAIEVAQKVVLKLNPISGVPEILDAAPTVVPEPEAAPAEVTPAGGKTSLPPMLAAYGFGVKDLVDSLGLDARFAELAMAATDEDSLASVVDRAPADWQGLALIDLIGGTSISDIKERYGLGQHETEDVHSDEAIIEGLKRPASQLTFAWIESNAELERVINEGDFGAWRIFLHPDQRQYVYKGYNGSARLTGGAGTGKTVVVLHRARALTRRMPTPRVLVTTYTTNLANMLDRDLRRLDPDLPRAKNIGDAGAYVVGVDAFAARVVKAAGPGIAKAAEAVLGVATTEVSDRSPSTAWADAIAVAGQALPPQLKSPGFFEEEYSAVVLPNQIREKAEYLKVRRPGRGVALDRAKRTAVWDVIASYRATGRIYGRLDYPEVATLAAEHLNLQAAAGATRPFDYVLVDEGQDLSPSRWQLLRAAVAEGKDDIFIAEDSHQRIYGHRITLSQYGIKIVGRARRLNLNYRTTAQNLRWAMSVLDGADYSDLEGEAEDHSKYRSARSGPVPQFIACESVADELDRVADLVKGWTSETDVAPETLAILVRDRNQQERVVSGLAERGVTVRGVDNEAIRPGQPVVMTMHRSKGTEFSKVVLFGVREGSIPAALRDQNYDESAQADALLRERSLLYVAATRARDLLAVTWSGKPSPLVKR</sequence>
<keyword evidence="4 9" id="KW-0067">ATP-binding</keyword>
<feature type="binding site" evidence="9">
    <location>
        <begin position="274"/>
        <end position="281"/>
    </location>
    <ligand>
        <name>ATP</name>
        <dbReference type="ChEBI" id="CHEBI:30616"/>
    </ligand>
</feature>
<dbReference type="PROSITE" id="PS51198">
    <property type="entry name" value="UVRD_HELICASE_ATP_BIND"/>
    <property type="match status" value="1"/>
</dbReference>
<dbReference type="GO" id="GO:0016887">
    <property type="term" value="F:ATP hydrolysis activity"/>
    <property type="evidence" value="ECO:0007669"/>
    <property type="project" value="RHEA"/>
</dbReference>
<evidence type="ECO:0000256" key="2">
    <source>
        <dbReference type="ARBA" id="ARBA00022801"/>
    </source>
</evidence>
<keyword evidence="3 9" id="KW-0347">Helicase</keyword>
<evidence type="ECO:0000256" key="7">
    <source>
        <dbReference type="ARBA" id="ARBA00034808"/>
    </source>
</evidence>
<feature type="domain" description="UvrD-like helicase ATP-binding" evidence="10">
    <location>
        <begin position="253"/>
        <end position="556"/>
    </location>
</feature>
<name>A0A495Y1Z8_9MICO</name>
<keyword evidence="2 9" id="KW-0378">Hydrolase</keyword>
<evidence type="ECO:0000256" key="1">
    <source>
        <dbReference type="ARBA" id="ARBA00022741"/>
    </source>
</evidence>
<dbReference type="GO" id="GO:0005524">
    <property type="term" value="F:ATP binding"/>
    <property type="evidence" value="ECO:0007669"/>
    <property type="project" value="UniProtKB-UniRule"/>
</dbReference>
<keyword evidence="1 9" id="KW-0547">Nucleotide-binding</keyword>
<dbReference type="GO" id="GO:0000725">
    <property type="term" value="P:recombinational repair"/>
    <property type="evidence" value="ECO:0007669"/>
    <property type="project" value="TreeGrafter"/>
</dbReference>
<comment type="catalytic activity">
    <reaction evidence="6">
        <text>Couples ATP hydrolysis with the unwinding of duplex DNA by translocating in the 3'-5' direction.</text>
        <dbReference type="EC" id="5.6.2.4"/>
    </reaction>
</comment>
<dbReference type="GO" id="GO:0005829">
    <property type="term" value="C:cytosol"/>
    <property type="evidence" value="ECO:0007669"/>
    <property type="project" value="TreeGrafter"/>
</dbReference>
<dbReference type="InterPro" id="IPR014016">
    <property type="entry name" value="UvrD-like_ATP-bd"/>
</dbReference>
<dbReference type="PANTHER" id="PTHR11070">
    <property type="entry name" value="UVRD / RECB / PCRA DNA HELICASE FAMILY MEMBER"/>
    <property type="match status" value="1"/>
</dbReference>
<proteinExistence type="predicted"/>
<evidence type="ECO:0000256" key="3">
    <source>
        <dbReference type="ARBA" id="ARBA00022806"/>
    </source>
</evidence>
<evidence type="ECO:0000256" key="9">
    <source>
        <dbReference type="PROSITE-ProRule" id="PRU00560"/>
    </source>
</evidence>
<evidence type="ECO:0000256" key="6">
    <source>
        <dbReference type="ARBA" id="ARBA00034617"/>
    </source>
</evidence>
<dbReference type="RefSeq" id="WP_170165786.1">
    <property type="nucleotide sequence ID" value="NZ_RBXT01000001.1"/>
</dbReference>
<evidence type="ECO:0000256" key="4">
    <source>
        <dbReference type="ARBA" id="ARBA00022840"/>
    </source>
</evidence>
<evidence type="ECO:0000313" key="11">
    <source>
        <dbReference type="EMBL" id="RKT79415.1"/>
    </source>
</evidence>
<protein>
    <recommendedName>
        <fullName evidence="7">DNA 3'-5' helicase</fullName>
        <ecNumber evidence="7">5.6.2.4</ecNumber>
    </recommendedName>
</protein>
<dbReference type="SUPFAM" id="SSF52540">
    <property type="entry name" value="P-loop containing nucleoside triphosphate hydrolases"/>
    <property type="match status" value="1"/>
</dbReference>
<evidence type="ECO:0000313" key="12">
    <source>
        <dbReference type="Proteomes" id="UP000278440"/>
    </source>
</evidence>
<keyword evidence="5" id="KW-0413">Isomerase</keyword>
<evidence type="ECO:0000256" key="5">
    <source>
        <dbReference type="ARBA" id="ARBA00023235"/>
    </source>
</evidence>
<organism evidence="11 12">
    <name type="scientific">Terracoccus luteus</name>
    <dbReference type="NCBI Taxonomy" id="53356"/>
    <lineage>
        <taxon>Bacteria</taxon>
        <taxon>Bacillati</taxon>
        <taxon>Actinomycetota</taxon>
        <taxon>Actinomycetes</taxon>
        <taxon>Micrococcales</taxon>
        <taxon>Intrasporangiaceae</taxon>
        <taxon>Terracoccus</taxon>
    </lineage>
</organism>
<keyword evidence="12" id="KW-1185">Reference proteome</keyword>
<evidence type="ECO:0000259" key="10">
    <source>
        <dbReference type="PROSITE" id="PS51198"/>
    </source>
</evidence>